<gene>
    <name evidence="1" type="ORF">rCG_22782</name>
</gene>
<name>A6JYI6_RAT</name>
<dbReference type="EMBL" id="CH474007">
    <property type="protein sequence ID" value="EDL83290.1"/>
    <property type="molecule type" value="Genomic_DNA"/>
</dbReference>
<feature type="non-terminal residue" evidence="1">
    <location>
        <position position="50"/>
    </location>
</feature>
<accession>A6JYI6</accession>
<evidence type="ECO:0000313" key="2">
    <source>
        <dbReference type="Proteomes" id="UP000234681"/>
    </source>
</evidence>
<protein>
    <submittedName>
        <fullName evidence="1">RCG22782</fullName>
    </submittedName>
</protein>
<sequence length="50" mass="5499">MSNTLVKLKAGSSRKPDLRRFFSPIWIHICASGFSTESTDRPSAALLSMS</sequence>
<evidence type="ECO:0000313" key="1">
    <source>
        <dbReference type="EMBL" id="EDL83290.1"/>
    </source>
</evidence>
<dbReference type="AlphaFoldDB" id="A6JYI6"/>
<reference evidence="1 2" key="1">
    <citation type="submission" date="2005-09" db="EMBL/GenBank/DDBJ databases">
        <authorList>
            <person name="Mural R.J."/>
            <person name="Li P.W."/>
            <person name="Adams M.D."/>
            <person name="Amanatides P.G."/>
            <person name="Baden-Tillson H."/>
            <person name="Barnstead M."/>
            <person name="Chin S.H."/>
            <person name="Dew I."/>
            <person name="Evans C.A."/>
            <person name="Ferriera S."/>
            <person name="Flanigan M."/>
            <person name="Fosler C."/>
            <person name="Glodek A."/>
            <person name="Gu Z."/>
            <person name="Holt R.A."/>
            <person name="Jennings D."/>
            <person name="Kraft C.L."/>
            <person name="Lu F."/>
            <person name="Nguyen T."/>
            <person name="Nusskern D.R."/>
            <person name="Pfannkoch C.M."/>
            <person name="Sitter C."/>
            <person name="Sutton G.G."/>
            <person name="Venter J.C."/>
            <person name="Wang Z."/>
            <person name="Woodage T."/>
            <person name="Zheng X.H."/>
            <person name="Zhong F."/>
        </authorList>
    </citation>
    <scope>NUCLEOTIDE SEQUENCE [LARGE SCALE GENOMIC DNA]</scope>
    <source>
        <strain>BN</strain>
        <strain evidence="2">Sprague-Dawley</strain>
    </source>
</reference>
<dbReference type="Proteomes" id="UP000234681">
    <property type="component" value="Chromosome 8"/>
</dbReference>
<proteinExistence type="predicted"/>
<organism evidence="1 2">
    <name type="scientific">Rattus norvegicus</name>
    <name type="common">Rat</name>
    <dbReference type="NCBI Taxonomy" id="10116"/>
    <lineage>
        <taxon>Eukaryota</taxon>
        <taxon>Metazoa</taxon>
        <taxon>Chordata</taxon>
        <taxon>Craniata</taxon>
        <taxon>Vertebrata</taxon>
        <taxon>Euteleostomi</taxon>
        <taxon>Mammalia</taxon>
        <taxon>Eutheria</taxon>
        <taxon>Euarchontoglires</taxon>
        <taxon>Glires</taxon>
        <taxon>Rodentia</taxon>
        <taxon>Myomorpha</taxon>
        <taxon>Muroidea</taxon>
        <taxon>Muridae</taxon>
        <taxon>Murinae</taxon>
        <taxon>Rattus</taxon>
    </lineage>
</organism>